<evidence type="ECO:0000256" key="1">
    <source>
        <dbReference type="SAM" id="MobiDB-lite"/>
    </source>
</evidence>
<sequence length="369" mass="39071">MTPILIAALIVAVIFALRGSGRSVPLAGVVLAVVALGVIATGGWFVHPVGALTLAWLASFVFSRKRRRNLPLLAGGLGMLFALSLLGASWLVHPAAGMALGVLASVLFTRRRRDLPDVAGTLAVMALLGVLGASWVAFPASSLMLAWLATVMFSGKVFVEPKRKDTQPDGELTASPHALPATSIDGATVWTSMAGEAQAREDVFVPAGRRASSKRRSKAGPGVSGPKPDAPDTRTQIERVVGDHGAQLPPEATSRLEAIRQRGAEALQYLTERGLDGSEHALLARHIVDEYAPDAVKAYLRLPPSTANTLPLQDGKTGRDLLIEQLDLLLDGVARIISDATVSGGRELLAHQRFLEAKFLGGKKDFELD</sequence>
<dbReference type="HOGENOM" id="CLU_876386_0_0_0"/>
<organism evidence="3 4">
    <name type="scientific">Deinococcus peraridilitoris (strain DSM 19664 / LMG 22246 / CIP 109416 / KR-200)</name>
    <dbReference type="NCBI Taxonomy" id="937777"/>
    <lineage>
        <taxon>Bacteria</taxon>
        <taxon>Thermotogati</taxon>
        <taxon>Deinococcota</taxon>
        <taxon>Deinococci</taxon>
        <taxon>Deinococcales</taxon>
        <taxon>Deinococcaceae</taxon>
        <taxon>Deinococcus</taxon>
    </lineage>
</organism>
<gene>
    <name evidence="3" type="ordered locus">Deipe_3532</name>
</gene>
<evidence type="ECO:0000256" key="2">
    <source>
        <dbReference type="SAM" id="Phobius"/>
    </source>
</evidence>
<dbReference type="PATRIC" id="fig|937777.3.peg.3542"/>
<keyword evidence="2" id="KW-0812">Transmembrane</keyword>
<accession>L0A6Z3</accession>
<feature type="region of interest" description="Disordered" evidence="1">
    <location>
        <begin position="201"/>
        <end position="233"/>
    </location>
</feature>
<protein>
    <submittedName>
        <fullName evidence="3">Uncharacterized protein</fullName>
    </submittedName>
</protein>
<dbReference type="RefSeq" id="WP_015237259.1">
    <property type="nucleotide sequence ID" value="NC_019793.1"/>
</dbReference>
<dbReference type="EMBL" id="CP003382">
    <property type="protein sequence ID" value="AFZ68962.1"/>
    <property type="molecule type" value="Genomic_DNA"/>
</dbReference>
<dbReference type="Proteomes" id="UP000010467">
    <property type="component" value="Chromosome"/>
</dbReference>
<feature type="transmembrane region" description="Helical" evidence="2">
    <location>
        <begin position="118"/>
        <end position="137"/>
    </location>
</feature>
<evidence type="ECO:0000313" key="4">
    <source>
        <dbReference type="Proteomes" id="UP000010467"/>
    </source>
</evidence>
<keyword evidence="2" id="KW-1133">Transmembrane helix</keyword>
<name>L0A6Z3_DEIPD</name>
<feature type="transmembrane region" description="Helical" evidence="2">
    <location>
        <begin position="31"/>
        <end position="58"/>
    </location>
</feature>
<dbReference type="KEGG" id="dpd:Deipe_3532"/>
<proteinExistence type="predicted"/>
<reference evidence="4" key="1">
    <citation type="submission" date="2012-03" db="EMBL/GenBank/DDBJ databases">
        <title>Complete sequence of chromosome of Deinococcus peraridilitoris DSM 19664.</title>
        <authorList>
            <person name="Lucas S."/>
            <person name="Copeland A."/>
            <person name="Lapidus A."/>
            <person name="Glavina del Rio T."/>
            <person name="Dalin E."/>
            <person name="Tice H."/>
            <person name="Bruce D."/>
            <person name="Goodwin L."/>
            <person name="Pitluck S."/>
            <person name="Peters L."/>
            <person name="Mikhailova N."/>
            <person name="Lu M."/>
            <person name="Kyrpides N."/>
            <person name="Mavromatis K."/>
            <person name="Ivanova N."/>
            <person name="Brettin T."/>
            <person name="Detter J.C."/>
            <person name="Han C."/>
            <person name="Larimer F."/>
            <person name="Land M."/>
            <person name="Hauser L."/>
            <person name="Markowitz V."/>
            <person name="Cheng J.-F."/>
            <person name="Hugenholtz P."/>
            <person name="Woyke T."/>
            <person name="Wu D."/>
            <person name="Pukall R."/>
            <person name="Steenblock K."/>
            <person name="Brambilla E."/>
            <person name="Klenk H.-P."/>
            <person name="Eisen J.A."/>
        </authorList>
    </citation>
    <scope>NUCLEOTIDE SEQUENCE [LARGE SCALE GENOMIC DNA]</scope>
    <source>
        <strain evidence="4">DSM 19664 / LMG 22246 / CIP 109416 / KR-200</strain>
    </source>
</reference>
<keyword evidence="2" id="KW-0472">Membrane</keyword>
<dbReference type="AlphaFoldDB" id="L0A6Z3"/>
<dbReference type="OrthoDB" id="67304at2"/>
<evidence type="ECO:0000313" key="3">
    <source>
        <dbReference type="EMBL" id="AFZ68962.1"/>
    </source>
</evidence>
<feature type="transmembrane region" description="Helical" evidence="2">
    <location>
        <begin position="70"/>
        <end position="86"/>
    </location>
</feature>
<dbReference type="STRING" id="937777.Deipe_3532"/>
<keyword evidence="4" id="KW-1185">Reference proteome</keyword>